<evidence type="ECO:0000256" key="2">
    <source>
        <dbReference type="ARBA" id="ARBA00022519"/>
    </source>
</evidence>
<evidence type="ECO:0000256" key="8">
    <source>
        <dbReference type="ARBA" id="ARBA00023315"/>
    </source>
</evidence>
<dbReference type="EC" id="2.3.1.241" evidence="9"/>
<dbReference type="PANTHER" id="PTHR30606">
    <property type="entry name" value="LIPID A BIOSYNTHESIS LAUROYL ACYLTRANSFERASE"/>
    <property type="match status" value="1"/>
</dbReference>
<evidence type="ECO:0000256" key="7">
    <source>
        <dbReference type="ARBA" id="ARBA00023136"/>
    </source>
</evidence>
<keyword evidence="1 9" id="KW-1003">Cell membrane</keyword>
<evidence type="ECO:0000313" key="11">
    <source>
        <dbReference type="Proteomes" id="UP000199758"/>
    </source>
</evidence>
<accession>A0A1M5MME1</accession>
<dbReference type="Pfam" id="PF03279">
    <property type="entry name" value="Lip_A_acyltrans"/>
    <property type="match status" value="1"/>
</dbReference>
<comment type="catalytic activity">
    <reaction evidence="9">
        <text>an alpha-Kdo-(2-&gt;4)-alpha-Kdo-(2-&gt;6)-lipid IVA + a fatty acyl-[ACP] = an alpha-Kdo-(2-&gt;4)-alpha-Kdo-(2-&gt;6)-(acyl)-lipid IVA + holo-[ACP]</text>
        <dbReference type="Rhea" id="RHEA:69396"/>
        <dbReference type="Rhea" id="RHEA-COMP:9685"/>
        <dbReference type="Rhea" id="RHEA-COMP:14125"/>
        <dbReference type="ChEBI" id="CHEBI:64479"/>
        <dbReference type="ChEBI" id="CHEBI:138651"/>
        <dbReference type="ChEBI" id="CHEBI:176429"/>
        <dbReference type="ChEBI" id="CHEBI:176430"/>
        <dbReference type="EC" id="2.3.1.241"/>
    </reaction>
</comment>
<keyword evidence="8 9" id="KW-0012">Acyltransferase</keyword>
<organism evidence="10 11">
    <name type="scientific">Hydrocarboniphaga daqingensis</name>
    <dbReference type="NCBI Taxonomy" id="490188"/>
    <lineage>
        <taxon>Bacteria</taxon>
        <taxon>Pseudomonadati</taxon>
        <taxon>Pseudomonadota</taxon>
        <taxon>Gammaproteobacteria</taxon>
        <taxon>Nevskiales</taxon>
        <taxon>Nevskiaceae</taxon>
        <taxon>Hydrocarboniphaga</taxon>
    </lineage>
</organism>
<protein>
    <recommendedName>
        <fullName evidence="9">Lipid A biosynthesis acyltransferase</fullName>
        <ecNumber evidence="9">2.3.1.241</ecNumber>
    </recommendedName>
    <alternativeName>
        <fullName evidence="9">Kdo(2)-lipid IV(A) acyltransferase</fullName>
    </alternativeName>
</protein>
<comment type="subcellular location">
    <subcellularLocation>
        <location evidence="9">Cell inner membrane</location>
        <topology evidence="9">Single-pass membrane protein</topology>
    </subcellularLocation>
</comment>
<keyword evidence="11" id="KW-1185">Reference proteome</keyword>
<evidence type="ECO:0000256" key="5">
    <source>
        <dbReference type="ARBA" id="ARBA00022985"/>
    </source>
</evidence>
<dbReference type="PANTHER" id="PTHR30606:SF9">
    <property type="entry name" value="LIPID A BIOSYNTHESIS LAUROYLTRANSFERASE"/>
    <property type="match status" value="1"/>
</dbReference>
<comment type="pathway">
    <text evidence="9">Bacterial outer membrane biogenesis; lipopolysaccharide biosynthesis.</text>
</comment>
<keyword evidence="6 9" id="KW-1133">Transmembrane helix</keyword>
<dbReference type="InterPro" id="IPR004960">
    <property type="entry name" value="LipA_acyltrans"/>
</dbReference>
<dbReference type="GO" id="GO:0005886">
    <property type="term" value="C:plasma membrane"/>
    <property type="evidence" value="ECO:0007669"/>
    <property type="project" value="UniProtKB-SubCell"/>
</dbReference>
<keyword evidence="3 9" id="KW-0808">Transferase</keyword>
<dbReference type="HAMAP" id="MF_01942">
    <property type="entry name" value="Lipid_A_LpxL_LpxP"/>
    <property type="match status" value="1"/>
</dbReference>
<comment type="function">
    <text evidence="9">Catalyzes the transfer of an acyl chain from an acyl-[acyl-carrier-protein] (ACP) to a Kdo(2)-lipid IV(A) to form a Kdo(2)-(acyl)-lipid IV(A).</text>
</comment>
<dbReference type="UniPathway" id="UPA00360">
    <property type="reaction ID" value="UER00485"/>
</dbReference>
<dbReference type="PIRSF" id="PIRSF026649">
    <property type="entry name" value="MsbB"/>
    <property type="match status" value="1"/>
</dbReference>
<dbReference type="AlphaFoldDB" id="A0A1M5MME1"/>
<dbReference type="GO" id="GO:0009103">
    <property type="term" value="P:lipopolysaccharide biosynthetic process"/>
    <property type="evidence" value="ECO:0007669"/>
    <property type="project" value="UniProtKB-UniRule"/>
</dbReference>
<dbReference type="GO" id="GO:0009245">
    <property type="term" value="P:lipid A biosynthetic process"/>
    <property type="evidence" value="ECO:0007669"/>
    <property type="project" value="InterPro"/>
</dbReference>
<evidence type="ECO:0000256" key="1">
    <source>
        <dbReference type="ARBA" id="ARBA00022475"/>
    </source>
</evidence>
<keyword evidence="5 9" id="KW-0448">Lipopolysaccharide biosynthesis</keyword>
<dbReference type="InterPro" id="IPR011920">
    <property type="entry name" value="Lipid_A_LpxL_LpxP"/>
</dbReference>
<evidence type="ECO:0000313" key="10">
    <source>
        <dbReference type="EMBL" id="SHG78367.1"/>
    </source>
</evidence>
<dbReference type="CDD" id="cd07984">
    <property type="entry name" value="LPLAT_LABLAT-like"/>
    <property type="match status" value="1"/>
</dbReference>
<evidence type="ECO:0000256" key="4">
    <source>
        <dbReference type="ARBA" id="ARBA00022692"/>
    </source>
</evidence>
<dbReference type="GO" id="GO:0008913">
    <property type="term" value="F:Kdo2-lipid IVA acyltransferase activity"/>
    <property type="evidence" value="ECO:0007669"/>
    <property type="project" value="UniProtKB-EC"/>
</dbReference>
<comment type="pathway">
    <text evidence="9">Glycolipid biosynthesis; KDO(2)-lipid A biosynthesis; KDO(2)-lipid A from CMP-3-deoxy-D-manno-octulosonate and lipid IV(A): step 3/4.</text>
</comment>
<dbReference type="NCBIfam" id="TIGR02207">
    <property type="entry name" value="lipid_A_htrB"/>
    <property type="match status" value="1"/>
</dbReference>
<evidence type="ECO:0000256" key="3">
    <source>
        <dbReference type="ARBA" id="ARBA00022679"/>
    </source>
</evidence>
<dbReference type="Proteomes" id="UP000199758">
    <property type="component" value="Unassembled WGS sequence"/>
</dbReference>
<keyword evidence="7 9" id="KW-0472">Membrane</keyword>
<reference evidence="10 11" key="1">
    <citation type="submission" date="2016-11" db="EMBL/GenBank/DDBJ databases">
        <authorList>
            <person name="Jaros S."/>
            <person name="Januszkiewicz K."/>
            <person name="Wedrychowicz H."/>
        </authorList>
    </citation>
    <scope>NUCLEOTIDE SEQUENCE [LARGE SCALE GENOMIC DNA]</scope>
    <source>
        <strain evidence="10 11">CGMCC 1.7049</strain>
    </source>
</reference>
<name>A0A1M5MME1_9GAMM</name>
<feature type="short sequence motif" description="HXXXXD motif" evidence="9">
    <location>
        <begin position="138"/>
        <end position="143"/>
    </location>
</feature>
<dbReference type="RefSeq" id="WP_072895726.1">
    <property type="nucleotide sequence ID" value="NZ_FQWZ01000003.1"/>
</dbReference>
<dbReference type="STRING" id="490188.SAMN04488068_1340"/>
<comment type="similarity">
    <text evidence="9">Belongs to the LpxL/LpxM/LpxP family.</text>
</comment>
<dbReference type="OrthoDB" id="9803456at2"/>
<proteinExistence type="inferred from homology"/>
<gene>
    <name evidence="9" type="primary">lpxL</name>
    <name evidence="10" type="ORF">SAMN04488068_1340</name>
</gene>
<dbReference type="EMBL" id="FQWZ01000003">
    <property type="protein sequence ID" value="SHG78367.1"/>
    <property type="molecule type" value="Genomic_DNA"/>
</dbReference>
<evidence type="ECO:0000256" key="9">
    <source>
        <dbReference type="HAMAP-Rule" id="MF_01942"/>
    </source>
</evidence>
<sequence length="312" mass="35311">MASNPSSSAAPPFRARLLAPWHWPTWLGIGLLWLLAMLPMRWSLAFGAGLGALLGRCIRSRRHVVDVNLRLCFPSLDDATRAELRRAHFRAVGAGAIEAGLAWFASDRRLAPRFAVEGREHLDAALASGKGLLLLTGHFTTLEIGARVLCTTAQLPFHAMYRPYANPVMDFCMHRWRERRAQLPALPREDLRRLVRSLRDGRAIWYAPDQTLDEKLSVFAPFFGVPTLTLTATSRLAQMGRAGVLPYFPRYEQGRWIVRFLPMLTDFPGTDEHADAARINQVIEQGIALALPQYFWLHRRFKKQPPGLPRPY</sequence>
<keyword evidence="2 9" id="KW-0997">Cell inner membrane</keyword>
<dbReference type="GO" id="GO:0036104">
    <property type="term" value="P:Kdo2-lipid A biosynthetic process"/>
    <property type="evidence" value="ECO:0007669"/>
    <property type="project" value="UniProtKB-UniRule"/>
</dbReference>
<evidence type="ECO:0000256" key="6">
    <source>
        <dbReference type="ARBA" id="ARBA00022989"/>
    </source>
</evidence>
<keyword evidence="4 9" id="KW-0812">Transmembrane</keyword>
<dbReference type="UniPathway" id="UPA00030"/>